<gene>
    <name evidence="1" type="ORF">Slati_1702500</name>
</gene>
<reference evidence="1" key="1">
    <citation type="submission" date="2020-06" db="EMBL/GenBank/DDBJ databases">
        <authorList>
            <person name="Li T."/>
            <person name="Hu X."/>
            <person name="Zhang T."/>
            <person name="Song X."/>
            <person name="Zhang H."/>
            <person name="Dai N."/>
            <person name="Sheng W."/>
            <person name="Hou X."/>
            <person name="Wei L."/>
        </authorList>
    </citation>
    <scope>NUCLEOTIDE SEQUENCE</scope>
    <source>
        <strain evidence="1">KEN1</strain>
        <tissue evidence="1">Leaf</tissue>
    </source>
</reference>
<dbReference type="AlphaFoldDB" id="A0AAW2WWR5"/>
<dbReference type="PANTHER" id="PTHR10775">
    <property type="entry name" value="OS08G0208400 PROTEIN"/>
    <property type="match status" value="1"/>
</dbReference>
<protein>
    <recommendedName>
        <fullName evidence="2">Transposase</fullName>
    </recommendedName>
</protein>
<dbReference type="Pfam" id="PF02992">
    <property type="entry name" value="Transposase_21"/>
    <property type="match status" value="1"/>
</dbReference>
<name>A0AAW2WWR5_9LAMI</name>
<dbReference type="InterPro" id="IPR004242">
    <property type="entry name" value="Transposase_21"/>
</dbReference>
<reference evidence="1" key="2">
    <citation type="journal article" date="2024" name="Plant">
        <title>Genomic evolution and insights into agronomic trait innovations of Sesamum species.</title>
        <authorList>
            <person name="Miao H."/>
            <person name="Wang L."/>
            <person name="Qu L."/>
            <person name="Liu H."/>
            <person name="Sun Y."/>
            <person name="Le M."/>
            <person name="Wang Q."/>
            <person name="Wei S."/>
            <person name="Zheng Y."/>
            <person name="Lin W."/>
            <person name="Duan Y."/>
            <person name="Cao H."/>
            <person name="Xiong S."/>
            <person name="Wang X."/>
            <person name="Wei L."/>
            <person name="Li C."/>
            <person name="Ma Q."/>
            <person name="Ju M."/>
            <person name="Zhao R."/>
            <person name="Li G."/>
            <person name="Mu C."/>
            <person name="Tian Q."/>
            <person name="Mei H."/>
            <person name="Zhang T."/>
            <person name="Gao T."/>
            <person name="Zhang H."/>
        </authorList>
    </citation>
    <scope>NUCLEOTIDE SEQUENCE</scope>
    <source>
        <strain evidence="1">KEN1</strain>
    </source>
</reference>
<proteinExistence type="predicted"/>
<dbReference type="PANTHER" id="PTHR10775:SF188">
    <property type="entry name" value="TRANSPOSASE-ASSOCIATED DOMAIN-CONTAINING PROTEIN"/>
    <property type="match status" value="1"/>
</dbReference>
<dbReference type="EMBL" id="JACGWN010000006">
    <property type="protein sequence ID" value="KAL0445746.1"/>
    <property type="molecule type" value="Genomic_DNA"/>
</dbReference>
<organism evidence="1">
    <name type="scientific">Sesamum latifolium</name>
    <dbReference type="NCBI Taxonomy" id="2727402"/>
    <lineage>
        <taxon>Eukaryota</taxon>
        <taxon>Viridiplantae</taxon>
        <taxon>Streptophyta</taxon>
        <taxon>Embryophyta</taxon>
        <taxon>Tracheophyta</taxon>
        <taxon>Spermatophyta</taxon>
        <taxon>Magnoliopsida</taxon>
        <taxon>eudicotyledons</taxon>
        <taxon>Gunneridae</taxon>
        <taxon>Pentapetalae</taxon>
        <taxon>asterids</taxon>
        <taxon>lamiids</taxon>
        <taxon>Lamiales</taxon>
        <taxon>Pedaliaceae</taxon>
        <taxon>Sesamum</taxon>
    </lineage>
</organism>
<accession>A0AAW2WWR5</accession>
<sequence>MVLDAAGPAFCSSTYSQDCAPDDDRFHNVLHAAEQPLWNGCTTSQLAVVAELVDIKADGHIFQQIYDRISQWGDHIMPRDHNLPLDYYNTKKLIKDLGLTMEKIDACKNGCMLYWKDDIDLDYCKFCGTARYKPTRVRNPNGKKTPYAVLRYLPITPRLQRLYGSKTTAEQMTWHATHQTEEGSMVHPSDAEAWRHFDRAHPDFAAEPRNVRLGLCTDGFAPHGQYGRTYSCWPVILTPYNLPPGMCMSSEYMFLTMVIPDPSNPKRLIDIYLEPLIEELQNLWHVGVQTRHNAKDETFTMCAVLMWTVNDLPAYGMASGWSTAGVMGCPVCMEDTRAFYLQNGRKACYFDCHPQFLPPDHPYRRNKKAFTKNRVERKVARPRLTGNRYATG</sequence>
<evidence type="ECO:0008006" key="2">
    <source>
        <dbReference type="Google" id="ProtNLM"/>
    </source>
</evidence>
<evidence type="ECO:0000313" key="1">
    <source>
        <dbReference type="EMBL" id="KAL0445746.1"/>
    </source>
</evidence>
<comment type="caution">
    <text evidence="1">The sequence shown here is derived from an EMBL/GenBank/DDBJ whole genome shotgun (WGS) entry which is preliminary data.</text>
</comment>